<dbReference type="InterPro" id="IPR050168">
    <property type="entry name" value="AAA_ATPase_domain"/>
</dbReference>
<keyword evidence="2" id="KW-0067">ATP-binding</keyword>
<dbReference type="FunFam" id="3.40.50.300:FF:001025">
    <property type="entry name" value="ATPase family, AAA domain-containing 2B"/>
    <property type="match status" value="1"/>
</dbReference>
<proteinExistence type="predicted"/>
<evidence type="ECO:0000313" key="4">
    <source>
        <dbReference type="EMBL" id="QBZ58876.1"/>
    </source>
</evidence>
<dbReference type="InterPro" id="IPR003593">
    <property type="entry name" value="AAA+_ATPase"/>
</dbReference>
<dbReference type="InterPro" id="IPR041569">
    <property type="entry name" value="AAA_lid_3"/>
</dbReference>
<dbReference type="OMA" id="KPPTIHW"/>
<dbReference type="AlphaFoldDB" id="A0A4P7NC74"/>
<sequence>MAIKKSIEVKLRPTVAGGKTPEPLKGASRIQIRKDSLIELTGTVDNGRACYIERVDPDATGSSQRREAILWLTPDPNLGRGVAKVSLPFREAGDLNLTDQYRIVVADTPSEDARDILFEDITESESSAPIQEVWTQAWLAMLKAEIEILDYVFPGIVLKDLVFARDKRTFRVRSVNGSETNNCRVKPGLAEIVIATSVDGNEGSRDDQPSDLQIPQVSGLEEQVKKLNDFLLVSSSDRESNTGWHGLVLHGGSGTGKTMLLDHVSRTRWGSVHRVKASDKSKDIQDIFQTVTGQARSIVLIDDLDELIDKERANRSTVINALVEGLVSVRQAICDKEKPPKVIVIAACRDYITIVPEKLRRPYRLQRAILLPPMDMSRRTAVISSLNPPFHPDVKEQIICDLSDRTHAYNGLDLQKLLSTIDYLVAAKLHHMQPEAAGTESDVRPKPPADTAFYTDSLEAALLEIRPTAMQDVNLKPPPVRWDDISGQESVKRDLRLAVHFITRPKEEIQKFIRVPPKGFLLYGPPGCSKTMTAQAMATESGLNFFAVKGAELLNMYVGESERQIRDLFSRARAAAPSMIFFDEIDSIAGSRKGFGSDGGGATSQGGLNVLTTLLNEMDGFEDLRGVFVLAATNRPHALDPAIMRPGRFDEIIYVPPPDPAAREAILRKNSAGCQLAPDVDFARLAQLTEGNSGAEVAGTCQSAGKLAMRRSLDEPSSEGAISMADFEAAIAGQRKQITKQMLEGYAEWEKQFH</sequence>
<evidence type="ECO:0000256" key="3">
    <source>
        <dbReference type="ARBA" id="ARBA00023054"/>
    </source>
</evidence>
<dbReference type="GO" id="GO:0005737">
    <property type="term" value="C:cytoplasm"/>
    <property type="evidence" value="ECO:0007669"/>
    <property type="project" value="TreeGrafter"/>
</dbReference>
<dbReference type="GO" id="GO:0005524">
    <property type="term" value="F:ATP binding"/>
    <property type="evidence" value="ECO:0007669"/>
    <property type="project" value="UniProtKB-KW"/>
</dbReference>
<evidence type="ECO:0000313" key="5">
    <source>
        <dbReference type="Proteomes" id="UP000294847"/>
    </source>
</evidence>
<dbReference type="InterPro" id="IPR027417">
    <property type="entry name" value="P-loop_NTPase"/>
</dbReference>
<protein>
    <submittedName>
        <fullName evidence="4">Uncharacterized protein</fullName>
    </submittedName>
</protein>
<dbReference type="SMR" id="A0A4P7NC74"/>
<dbReference type="PANTHER" id="PTHR23077:SF27">
    <property type="entry name" value="ATPASE FAMILY GENE 2 PROTEIN HOMOLOG A"/>
    <property type="match status" value="1"/>
</dbReference>
<keyword evidence="3" id="KW-0175">Coiled coil</keyword>
<dbReference type="GO" id="GO:0016887">
    <property type="term" value="F:ATP hydrolysis activity"/>
    <property type="evidence" value="ECO:0007669"/>
    <property type="project" value="InterPro"/>
</dbReference>
<dbReference type="SMART" id="SM00382">
    <property type="entry name" value="AAA"/>
    <property type="match status" value="2"/>
</dbReference>
<dbReference type="Gene3D" id="1.10.8.60">
    <property type="match status" value="2"/>
</dbReference>
<reference evidence="4 5" key="1">
    <citation type="journal article" date="2019" name="Mol. Biol. Evol.">
        <title>Blast fungal genomes show frequent chromosomal changes, gene gains and losses, and effector gene turnover.</title>
        <authorList>
            <person name="Gomez Luciano L.B."/>
            <person name="Jason Tsai I."/>
            <person name="Chuma I."/>
            <person name="Tosa Y."/>
            <person name="Chen Y.H."/>
            <person name="Li J.Y."/>
            <person name="Li M.Y."/>
            <person name="Jade Lu M.Y."/>
            <person name="Nakayashiki H."/>
            <person name="Li W.H."/>
        </authorList>
    </citation>
    <scope>NUCLEOTIDE SEQUENCE [LARGE SCALE GENOMIC DNA]</scope>
    <source>
        <strain evidence="4">MZ5-1-6</strain>
    </source>
</reference>
<dbReference type="Gene3D" id="3.40.50.300">
    <property type="entry name" value="P-loop containing nucleotide triphosphate hydrolases"/>
    <property type="match status" value="2"/>
</dbReference>
<dbReference type="EMBL" id="CP034206">
    <property type="protein sequence ID" value="QBZ58876.1"/>
    <property type="molecule type" value="Genomic_DNA"/>
</dbReference>
<dbReference type="Pfam" id="PF17862">
    <property type="entry name" value="AAA_lid_3"/>
    <property type="match status" value="1"/>
</dbReference>
<dbReference type="SUPFAM" id="SSF52540">
    <property type="entry name" value="P-loop containing nucleoside triphosphate hydrolases"/>
    <property type="match status" value="2"/>
</dbReference>
<gene>
    <name evidence="4" type="ORF">PoMZ_03834</name>
</gene>
<keyword evidence="1" id="KW-0547">Nucleotide-binding</keyword>
<evidence type="ECO:0000256" key="1">
    <source>
        <dbReference type="ARBA" id="ARBA00022741"/>
    </source>
</evidence>
<accession>A0A4P7NC74</accession>
<dbReference type="PROSITE" id="PS00674">
    <property type="entry name" value="AAA"/>
    <property type="match status" value="1"/>
</dbReference>
<dbReference type="Proteomes" id="UP000294847">
    <property type="component" value="Chromosome 3"/>
</dbReference>
<organism evidence="4 5">
    <name type="scientific">Pyricularia oryzae</name>
    <name type="common">Rice blast fungus</name>
    <name type="synonym">Magnaporthe oryzae</name>
    <dbReference type="NCBI Taxonomy" id="318829"/>
    <lineage>
        <taxon>Eukaryota</taxon>
        <taxon>Fungi</taxon>
        <taxon>Dikarya</taxon>
        <taxon>Ascomycota</taxon>
        <taxon>Pezizomycotina</taxon>
        <taxon>Sordariomycetes</taxon>
        <taxon>Sordariomycetidae</taxon>
        <taxon>Magnaporthales</taxon>
        <taxon>Pyriculariaceae</taxon>
        <taxon>Pyricularia</taxon>
    </lineage>
</organism>
<name>A0A4P7NC74_PYROR</name>
<dbReference type="InterPro" id="IPR003960">
    <property type="entry name" value="ATPase_AAA_CS"/>
</dbReference>
<dbReference type="Pfam" id="PF00004">
    <property type="entry name" value="AAA"/>
    <property type="match status" value="2"/>
</dbReference>
<dbReference type="PANTHER" id="PTHR23077">
    <property type="entry name" value="AAA-FAMILY ATPASE"/>
    <property type="match status" value="1"/>
</dbReference>
<evidence type="ECO:0000256" key="2">
    <source>
        <dbReference type="ARBA" id="ARBA00022840"/>
    </source>
</evidence>
<dbReference type="InterPro" id="IPR003959">
    <property type="entry name" value="ATPase_AAA_core"/>
</dbReference>